<evidence type="ECO:0000256" key="2">
    <source>
        <dbReference type="ARBA" id="ARBA00012438"/>
    </source>
</evidence>
<dbReference type="Proteomes" id="UP000246099">
    <property type="component" value="Chromosome"/>
</dbReference>
<proteinExistence type="predicted"/>
<gene>
    <name evidence="10" type="ORF">DLD77_10210</name>
</gene>
<dbReference type="PANTHER" id="PTHR43047">
    <property type="entry name" value="TWO-COMPONENT HISTIDINE PROTEIN KINASE"/>
    <property type="match status" value="1"/>
</dbReference>
<dbReference type="Pfam" id="PF02518">
    <property type="entry name" value="HATPase_c"/>
    <property type="match status" value="1"/>
</dbReference>
<dbReference type="InterPro" id="IPR003661">
    <property type="entry name" value="HisK_dim/P_dom"/>
</dbReference>
<dbReference type="SUPFAM" id="SSF52172">
    <property type="entry name" value="CheY-like"/>
    <property type="match status" value="1"/>
</dbReference>
<name>A0ABN5LRK9_9BACT</name>
<evidence type="ECO:0000256" key="7">
    <source>
        <dbReference type="SAM" id="Phobius"/>
    </source>
</evidence>
<feature type="transmembrane region" description="Helical" evidence="7">
    <location>
        <begin position="194"/>
        <end position="214"/>
    </location>
</feature>
<evidence type="ECO:0000256" key="4">
    <source>
        <dbReference type="ARBA" id="ARBA00022679"/>
    </source>
</evidence>
<organism evidence="10 11">
    <name type="scientific">Chitinophaga alhagiae</name>
    <dbReference type="NCBI Taxonomy" id="2203219"/>
    <lineage>
        <taxon>Bacteria</taxon>
        <taxon>Pseudomonadati</taxon>
        <taxon>Bacteroidota</taxon>
        <taxon>Chitinophagia</taxon>
        <taxon>Chitinophagales</taxon>
        <taxon>Chitinophagaceae</taxon>
        <taxon>Chitinophaga</taxon>
    </lineage>
</organism>
<dbReference type="Gene3D" id="1.10.287.130">
    <property type="match status" value="1"/>
</dbReference>
<protein>
    <recommendedName>
        <fullName evidence="2">histidine kinase</fullName>
        <ecNumber evidence="2">2.7.13.3</ecNumber>
    </recommendedName>
</protein>
<dbReference type="PROSITE" id="PS50109">
    <property type="entry name" value="HIS_KIN"/>
    <property type="match status" value="1"/>
</dbReference>
<keyword evidence="3 6" id="KW-0597">Phosphoprotein</keyword>
<dbReference type="SMART" id="SM00388">
    <property type="entry name" value="HisKA"/>
    <property type="match status" value="1"/>
</dbReference>
<dbReference type="InterPro" id="IPR001789">
    <property type="entry name" value="Sig_transdc_resp-reg_receiver"/>
</dbReference>
<dbReference type="Gene3D" id="3.30.565.10">
    <property type="entry name" value="Histidine kinase-like ATPase, C-terminal domain"/>
    <property type="match status" value="1"/>
</dbReference>
<dbReference type="PANTHER" id="PTHR43047:SF72">
    <property type="entry name" value="OSMOSENSING HISTIDINE PROTEIN KINASE SLN1"/>
    <property type="match status" value="1"/>
</dbReference>
<dbReference type="InterPro" id="IPR005467">
    <property type="entry name" value="His_kinase_dom"/>
</dbReference>
<dbReference type="CDD" id="cd00156">
    <property type="entry name" value="REC"/>
    <property type="match status" value="1"/>
</dbReference>
<evidence type="ECO:0000256" key="6">
    <source>
        <dbReference type="PROSITE-ProRule" id="PRU00169"/>
    </source>
</evidence>
<evidence type="ECO:0000259" key="9">
    <source>
        <dbReference type="PROSITE" id="PS50110"/>
    </source>
</evidence>
<keyword evidence="11" id="KW-1185">Reference proteome</keyword>
<feature type="transmembrane region" description="Helical" evidence="7">
    <location>
        <begin position="160"/>
        <end position="182"/>
    </location>
</feature>
<evidence type="ECO:0000259" key="8">
    <source>
        <dbReference type="PROSITE" id="PS50109"/>
    </source>
</evidence>
<accession>A0ABN5LRK9</accession>
<feature type="modified residue" description="4-aspartylphosphate" evidence="6">
    <location>
        <position position="535"/>
    </location>
</feature>
<dbReference type="Pfam" id="PF00512">
    <property type="entry name" value="HisKA"/>
    <property type="match status" value="1"/>
</dbReference>
<keyword evidence="5" id="KW-0418">Kinase</keyword>
<keyword evidence="4" id="KW-0808">Transferase</keyword>
<dbReference type="InterPro" id="IPR036097">
    <property type="entry name" value="HisK_dim/P_sf"/>
</dbReference>
<evidence type="ECO:0000256" key="1">
    <source>
        <dbReference type="ARBA" id="ARBA00000085"/>
    </source>
</evidence>
<dbReference type="InterPro" id="IPR003594">
    <property type="entry name" value="HATPase_dom"/>
</dbReference>
<dbReference type="InterPro" id="IPR011006">
    <property type="entry name" value="CheY-like_superfamily"/>
</dbReference>
<keyword evidence="7" id="KW-0812">Transmembrane</keyword>
<keyword evidence="7" id="KW-1133">Transmembrane helix</keyword>
<feature type="domain" description="Response regulatory" evidence="9">
    <location>
        <begin position="486"/>
        <end position="602"/>
    </location>
</feature>
<evidence type="ECO:0000256" key="3">
    <source>
        <dbReference type="ARBA" id="ARBA00022553"/>
    </source>
</evidence>
<dbReference type="SUPFAM" id="SSF55874">
    <property type="entry name" value="ATPase domain of HSP90 chaperone/DNA topoisomerase II/histidine kinase"/>
    <property type="match status" value="1"/>
</dbReference>
<dbReference type="EMBL" id="CP029600">
    <property type="protein sequence ID" value="AWO02040.1"/>
    <property type="molecule type" value="Genomic_DNA"/>
</dbReference>
<dbReference type="PRINTS" id="PR00344">
    <property type="entry name" value="BCTRLSENSOR"/>
</dbReference>
<dbReference type="SMART" id="SM00448">
    <property type="entry name" value="REC"/>
    <property type="match status" value="1"/>
</dbReference>
<dbReference type="InterPro" id="IPR036890">
    <property type="entry name" value="HATPase_C_sf"/>
</dbReference>
<comment type="catalytic activity">
    <reaction evidence="1">
        <text>ATP + protein L-histidine = ADP + protein N-phospho-L-histidine.</text>
        <dbReference type="EC" id="2.7.13.3"/>
    </reaction>
</comment>
<dbReference type="InterPro" id="IPR004358">
    <property type="entry name" value="Sig_transdc_His_kin-like_C"/>
</dbReference>
<dbReference type="PROSITE" id="PS50110">
    <property type="entry name" value="RESPONSE_REGULATORY"/>
    <property type="match status" value="1"/>
</dbReference>
<feature type="transmembrane region" description="Helical" evidence="7">
    <location>
        <begin position="87"/>
        <end position="105"/>
    </location>
</feature>
<reference evidence="10 11" key="1">
    <citation type="submission" date="2018-05" db="EMBL/GenBank/DDBJ databases">
        <title>Chitinophaga sp. nov., isolated from rhizosphere soil of Alhagi.</title>
        <authorList>
            <person name="Liu Y."/>
        </authorList>
    </citation>
    <scope>NUCLEOTIDE SEQUENCE [LARGE SCALE GENOMIC DNA]</scope>
    <source>
        <strain evidence="10 11">T22</strain>
    </source>
</reference>
<evidence type="ECO:0000313" key="10">
    <source>
        <dbReference type="EMBL" id="AWO02040.1"/>
    </source>
</evidence>
<evidence type="ECO:0000313" key="11">
    <source>
        <dbReference type="Proteomes" id="UP000246099"/>
    </source>
</evidence>
<feature type="transmembrane region" description="Helical" evidence="7">
    <location>
        <begin position="59"/>
        <end position="81"/>
    </location>
</feature>
<keyword evidence="7" id="KW-0472">Membrane</keyword>
<dbReference type="SMART" id="SM00387">
    <property type="entry name" value="HATPase_c"/>
    <property type="match status" value="1"/>
</dbReference>
<feature type="domain" description="Histidine kinase" evidence="8">
    <location>
        <begin position="245"/>
        <end position="464"/>
    </location>
</feature>
<dbReference type="SUPFAM" id="SSF47384">
    <property type="entry name" value="Homodimeric domain of signal transducing histidine kinase"/>
    <property type="match status" value="1"/>
</dbReference>
<sequence length="608" mass="68457">MDQFCGDDPIAYIYGTHPVKKLVPPCVRSNIMKLFQPLAEIISFGSQNLAEEQQQRIRIINSLSLVTALLAISMGPVFYFITGKLQILVPALIEGLSFFFVIWLNHKRRYEAASLCMMCFQAVWAVYFGVLLGTVIEITLVLLFMISATFLVYKKKRSILICFCVTAGGLLVTEAFYFAGWVRPFVFEHNTTFIIRWCYILVILSLNTICILFYKKMTNGLMLTLKARTLELEKANQSRKVFLQETSHELRNPLNAIFGIVQLMQMDLKSGKISATLPSLVDSLYSASFNMREIINNVLELSRIEAGQLDEVRYRKMDVRKTLCNIANIYEYVANTKSVHIDLIFSEALPEKVMTDETKFSQIINNLLMNAIKFTRPKSDIAIRAGVQGMEWYVSVTDQGGGIEQDKLVRIFEPFVGEKSSFIEGTGLGLHISKHFAELLEGNITVECRENTSTTFTVYFPLSGSDTTHPQASPARPHERKFSSKTVLVIEDDKMNQVILKNFLLNSGVRVLTANNGVEGLTMAREQAPDLIILDSHMPKMNGRETLLHLKNDPGLRRIPVIIASGDAFTETAAGFMREGACDYVTKPIEFTALRLVLEKHLTGAESD</sequence>
<dbReference type="EC" id="2.7.13.3" evidence="2"/>
<dbReference type="Pfam" id="PF00072">
    <property type="entry name" value="Response_reg"/>
    <property type="match status" value="1"/>
</dbReference>
<evidence type="ECO:0000256" key="5">
    <source>
        <dbReference type="ARBA" id="ARBA00022777"/>
    </source>
</evidence>
<dbReference type="Gene3D" id="3.40.50.2300">
    <property type="match status" value="1"/>
</dbReference>
<dbReference type="CDD" id="cd00082">
    <property type="entry name" value="HisKA"/>
    <property type="match status" value="1"/>
</dbReference>